<dbReference type="STRING" id="396588.Tgr7_1790"/>
<evidence type="ECO:0000313" key="4">
    <source>
        <dbReference type="Proteomes" id="UP000002383"/>
    </source>
</evidence>
<dbReference type="EMBL" id="CP001339">
    <property type="protein sequence ID" value="ACL72872.1"/>
    <property type="molecule type" value="Genomic_DNA"/>
</dbReference>
<organism evidence="3 4">
    <name type="scientific">Thioalkalivibrio sulfidiphilus (strain HL-EbGR7)</name>
    <dbReference type="NCBI Taxonomy" id="396588"/>
    <lineage>
        <taxon>Bacteria</taxon>
        <taxon>Pseudomonadati</taxon>
        <taxon>Pseudomonadota</taxon>
        <taxon>Gammaproteobacteria</taxon>
        <taxon>Chromatiales</taxon>
        <taxon>Ectothiorhodospiraceae</taxon>
        <taxon>Thioalkalivibrio</taxon>
    </lineage>
</organism>
<accession>B8GSG8</accession>
<protein>
    <submittedName>
        <fullName evidence="3">CRISPR-associated RAMP protein, Cmr1 family</fullName>
    </submittedName>
</protein>
<dbReference type="GO" id="GO:0051607">
    <property type="term" value="P:defense response to virus"/>
    <property type="evidence" value="ECO:0007669"/>
    <property type="project" value="UniProtKB-KW"/>
</dbReference>
<proteinExistence type="predicted"/>
<evidence type="ECO:0000313" key="3">
    <source>
        <dbReference type="EMBL" id="ACL72872.1"/>
    </source>
</evidence>
<dbReference type="eggNOG" id="COG1367">
    <property type="taxonomic scope" value="Bacteria"/>
</dbReference>
<dbReference type="NCBIfam" id="TIGR01894">
    <property type="entry name" value="cas_TM1795_cmr1"/>
    <property type="match status" value="1"/>
</dbReference>
<reference evidence="3 4" key="1">
    <citation type="journal article" date="2011" name="Stand. Genomic Sci.">
        <title>Complete genome sequence of 'Thioalkalivibrio sulfidophilus' HL-EbGr7.</title>
        <authorList>
            <person name="Muyzer G."/>
            <person name="Sorokin D.Y."/>
            <person name="Mavromatis K."/>
            <person name="Lapidus A."/>
            <person name="Clum A."/>
            <person name="Ivanova N."/>
            <person name="Pati A."/>
            <person name="d'Haeseleer P."/>
            <person name="Woyke T."/>
            <person name="Kyrpides N.C."/>
        </authorList>
    </citation>
    <scope>NUCLEOTIDE SEQUENCE [LARGE SCALE GENOMIC DNA]</scope>
    <source>
        <strain evidence="3 4">HL-EbGR7</strain>
    </source>
</reference>
<dbReference type="OrthoDB" id="190500at2"/>
<dbReference type="Proteomes" id="UP000002383">
    <property type="component" value="Chromosome"/>
</dbReference>
<dbReference type="KEGG" id="tgr:Tgr7_1790"/>
<keyword evidence="1" id="KW-0051">Antiviral defense</keyword>
<evidence type="ECO:0000259" key="2">
    <source>
        <dbReference type="Pfam" id="PF03787"/>
    </source>
</evidence>
<keyword evidence="4" id="KW-1185">Reference proteome</keyword>
<sequence length="385" mass="42989">MGQGTHQIEASYQIVTPMFLGDGDAKRVADAIRPPSVKGALRFWWRAMAWSRLYDGNEASTLKKVHREEAALFGAAADEKSGGQGKFLLQVESDVKTTGRPNNIDSGQAYLLGQGLHHFRNGPTRDALISGSFTLRLRLRPRVSDEQRRQLADTLLLFGLLGGLGSRSRRGWGSVSITDLQGDHEGRQTPADRNTYFDTLRSLLNGSQAYPGIPPYSAFSTQTRIDVSDTDSSATALLSRAGEEMQLFRSFGRKNKVNGKKAEQNFRDDHDLIFRAINREEKSNQLPRRTVFGLPHNYFFSSIKKKMDIAPSDAGRTRRASPLLVHIQALPNGQCLLVQTMMIARFLPKGSKINRGKFPVPAPDPDWQVLHAYMDRFSMSEPLFP</sequence>
<dbReference type="AlphaFoldDB" id="B8GSG8"/>
<feature type="domain" description="CRISPR type III-associated protein" evidence="2">
    <location>
        <begin position="13"/>
        <end position="176"/>
    </location>
</feature>
<dbReference type="Pfam" id="PF03787">
    <property type="entry name" value="RAMPs"/>
    <property type="match status" value="1"/>
</dbReference>
<gene>
    <name evidence="3" type="ordered locus">Tgr7_1790</name>
</gene>
<dbReference type="HOGENOM" id="CLU_050338_1_0_6"/>
<evidence type="ECO:0000256" key="1">
    <source>
        <dbReference type="ARBA" id="ARBA00023118"/>
    </source>
</evidence>
<name>B8GSG8_THISH</name>
<dbReference type="InterPro" id="IPR005537">
    <property type="entry name" value="RAMP_III_fam"/>
</dbReference>
<dbReference type="RefSeq" id="WP_012638354.1">
    <property type="nucleotide sequence ID" value="NC_011901.1"/>
</dbReference>
<dbReference type="InterPro" id="IPR007522">
    <property type="entry name" value="CRISPR-assoc_prot_TM1795"/>
</dbReference>